<feature type="transmembrane region" description="Helical" evidence="6">
    <location>
        <begin position="6"/>
        <end position="28"/>
    </location>
</feature>
<keyword evidence="3 6" id="KW-0812">Transmembrane</keyword>
<dbReference type="AlphaFoldDB" id="X0ZNB2"/>
<dbReference type="InterPro" id="IPR050833">
    <property type="entry name" value="Poly_Biosynth_Transport"/>
</dbReference>
<dbReference type="PANTHER" id="PTHR30250">
    <property type="entry name" value="PST FAMILY PREDICTED COLANIC ACID TRANSPORTER"/>
    <property type="match status" value="1"/>
</dbReference>
<evidence type="ECO:0000256" key="5">
    <source>
        <dbReference type="ARBA" id="ARBA00023136"/>
    </source>
</evidence>
<organism evidence="7">
    <name type="scientific">marine sediment metagenome</name>
    <dbReference type="NCBI Taxonomy" id="412755"/>
    <lineage>
        <taxon>unclassified sequences</taxon>
        <taxon>metagenomes</taxon>
        <taxon>ecological metagenomes</taxon>
    </lineage>
</organism>
<dbReference type="EMBL" id="BART01009039">
    <property type="protein sequence ID" value="GAG61868.1"/>
    <property type="molecule type" value="Genomic_DNA"/>
</dbReference>
<feature type="transmembrane region" description="Helical" evidence="6">
    <location>
        <begin position="49"/>
        <end position="70"/>
    </location>
</feature>
<comment type="caution">
    <text evidence="7">The sequence shown here is derived from an EMBL/GenBank/DDBJ whole genome shotgun (WGS) entry which is preliminary data.</text>
</comment>
<evidence type="ECO:0000256" key="6">
    <source>
        <dbReference type="SAM" id="Phobius"/>
    </source>
</evidence>
<proteinExistence type="predicted"/>
<keyword evidence="5 6" id="KW-0472">Membrane</keyword>
<sequence>VSNSIIPILLTISGSLIQVYLPLFSKLYENRDFNSLKRILFIIEKYSSIVFLSIIIIVFLNSELMIGLFLPNFTQSIPILKIMIFIPFFQGTTLPYAYLFISGKKQSVIAYINTFHRILIIFLMIILTPSTLFILPMFNLGGLGFAIAQTIPWILWSLLCHYFTYKYFKIRKQKAILFNVVLAFITFFLMMFVQNILMILIVNKLVVLLISTFIAIGMYLGLLFTSKQLDKNDIKFFAEILKIKKYLTSLKEEL</sequence>
<feature type="transmembrane region" description="Helical" evidence="6">
    <location>
        <begin position="82"/>
        <end position="103"/>
    </location>
</feature>
<accession>X0ZNB2</accession>
<feature type="non-terminal residue" evidence="7">
    <location>
        <position position="1"/>
    </location>
</feature>
<feature type="transmembrane region" description="Helical" evidence="6">
    <location>
        <begin position="115"/>
        <end position="138"/>
    </location>
</feature>
<gene>
    <name evidence="7" type="ORF">S01H4_20150</name>
</gene>
<dbReference type="GO" id="GO:0005886">
    <property type="term" value="C:plasma membrane"/>
    <property type="evidence" value="ECO:0007669"/>
    <property type="project" value="UniProtKB-SubCell"/>
</dbReference>
<dbReference type="PANTHER" id="PTHR30250:SF11">
    <property type="entry name" value="O-ANTIGEN TRANSPORTER-RELATED"/>
    <property type="match status" value="1"/>
</dbReference>
<evidence type="ECO:0000256" key="3">
    <source>
        <dbReference type="ARBA" id="ARBA00022692"/>
    </source>
</evidence>
<evidence type="ECO:0000256" key="4">
    <source>
        <dbReference type="ARBA" id="ARBA00022989"/>
    </source>
</evidence>
<feature type="transmembrane region" description="Helical" evidence="6">
    <location>
        <begin position="176"/>
        <end position="199"/>
    </location>
</feature>
<keyword evidence="4 6" id="KW-1133">Transmembrane helix</keyword>
<name>X0ZNB2_9ZZZZ</name>
<feature type="transmembrane region" description="Helical" evidence="6">
    <location>
        <begin position="205"/>
        <end position="225"/>
    </location>
</feature>
<evidence type="ECO:0000256" key="1">
    <source>
        <dbReference type="ARBA" id="ARBA00004651"/>
    </source>
</evidence>
<feature type="transmembrane region" description="Helical" evidence="6">
    <location>
        <begin position="144"/>
        <end position="164"/>
    </location>
</feature>
<comment type="subcellular location">
    <subcellularLocation>
        <location evidence="1">Cell membrane</location>
        <topology evidence="1">Multi-pass membrane protein</topology>
    </subcellularLocation>
</comment>
<evidence type="ECO:0000256" key="2">
    <source>
        <dbReference type="ARBA" id="ARBA00022475"/>
    </source>
</evidence>
<keyword evidence="2" id="KW-1003">Cell membrane</keyword>
<protein>
    <recommendedName>
        <fullName evidence="8">Polysaccharide biosynthesis protein C-terminal domain-containing protein</fullName>
    </recommendedName>
</protein>
<evidence type="ECO:0000313" key="7">
    <source>
        <dbReference type="EMBL" id="GAG61868.1"/>
    </source>
</evidence>
<reference evidence="7" key="1">
    <citation type="journal article" date="2014" name="Front. Microbiol.">
        <title>High frequency of phylogenetically diverse reductive dehalogenase-homologous genes in deep subseafloor sedimentary metagenomes.</title>
        <authorList>
            <person name="Kawai M."/>
            <person name="Futagami T."/>
            <person name="Toyoda A."/>
            <person name="Takaki Y."/>
            <person name="Nishi S."/>
            <person name="Hori S."/>
            <person name="Arai W."/>
            <person name="Tsubouchi T."/>
            <person name="Morono Y."/>
            <person name="Uchiyama I."/>
            <person name="Ito T."/>
            <person name="Fujiyama A."/>
            <person name="Inagaki F."/>
            <person name="Takami H."/>
        </authorList>
    </citation>
    <scope>NUCLEOTIDE SEQUENCE</scope>
    <source>
        <strain evidence="7">Expedition CK06-06</strain>
    </source>
</reference>
<evidence type="ECO:0008006" key="8">
    <source>
        <dbReference type="Google" id="ProtNLM"/>
    </source>
</evidence>